<dbReference type="HOGENOM" id="CLU_012066_2_0_1"/>
<dbReference type="Proteomes" id="UP000009886">
    <property type="component" value="Unassembled WGS sequence"/>
</dbReference>
<dbReference type="PANTHER" id="PTHR33119:SF1">
    <property type="entry name" value="FE2OG DIOXYGENASE DOMAIN-CONTAINING PROTEIN"/>
    <property type="match status" value="1"/>
</dbReference>
<evidence type="ECO:0000259" key="1">
    <source>
        <dbReference type="Pfam" id="PF14033"/>
    </source>
</evidence>
<dbReference type="Pfam" id="PF21666">
    <property type="entry name" value="DUF4246_N"/>
    <property type="match status" value="1"/>
</dbReference>
<accession>K9FN22</accession>
<dbReference type="Pfam" id="PF14033">
    <property type="entry name" value="DUF4246"/>
    <property type="match status" value="1"/>
</dbReference>
<feature type="domain" description="DUF4246" evidence="2">
    <location>
        <begin position="24"/>
        <end position="92"/>
    </location>
</feature>
<proteinExistence type="predicted"/>
<dbReference type="KEGG" id="pdp:PDIP_63400"/>
<dbReference type="AlphaFoldDB" id="K9FN22"/>
<sequence length="642" mass="74248">MFQHQSHDPSFLESKAGKDYRFALPGFNRPLDFAPMEKNIYGVESRSIFPSALDDRDIQAGFVDLPVLTLREMRMVEFMEDLTDIPEWWKKVGFPIKLKQIILLKSSQVFEPATQEKWKKAAMNSGKDITLNMAEWIIDELQFKAMIYEVTDVVALYNGDVTKSDTNLPKSLYSDMRSQFAALEYDEKSMQYFYPGSLNKERDLISMALYPVVYGKTRILTDRIIGLDDALRYAGKGEVIPVPKETGITREDIAWRVLARADIKVRPYNRNYQILPSDWELGDDGQWHITTYINNVHPVKHRNLYKLLEQAFNCIIPQWNATLTPLKDMLHSRARIEYHKAEYYPVPKEVAAQAPQIHPREAQSEFDVRTEKWRMENYRAIQPDAGKFIPWAVPPWLMDKLPEDLPSAVRIERGVDLNRDYKERGLQVITRLLGVDLTPEDPTFETNWHGDGTMNEHICAVAVIPYDHNNLLDPFMEFRNIVESDTLGEIEHDPSDFIWLQQVFGLTNGEPAIQYPGSICANIGRVIMYPSTIQHKFTRFELKDKTKPGYARTVAFYLVDPNIRIISTANIPPQRLDWTKELSPGEGVKEGLQRLALENMKSKGDMPMSLEEALETRIKLLKEMDEFTRYQHVAFESNVLML</sequence>
<dbReference type="InterPro" id="IPR049192">
    <property type="entry name" value="DUF4246_C"/>
</dbReference>
<evidence type="ECO:0000313" key="4">
    <source>
        <dbReference type="Proteomes" id="UP000009886"/>
    </source>
</evidence>
<dbReference type="EMBL" id="AKCU01000422">
    <property type="protein sequence ID" value="EKV09737.1"/>
    <property type="molecule type" value="Genomic_DNA"/>
</dbReference>
<dbReference type="OrthoDB" id="415532at2759"/>
<comment type="caution">
    <text evidence="3">The sequence shown here is derived from an EMBL/GenBank/DDBJ whole genome shotgun (WGS) entry which is preliminary data.</text>
</comment>
<evidence type="ECO:0000313" key="3">
    <source>
        <dbReference type="EMBL" id="EKV09737.1"/>
    </source>
</evidence>
<name>K9FN22_PEND1</name>
<protein>
    <submittedName>
        <fullName evidence="3">Uncharacterized protein</fullName>
    </submittedName>
</protein>
<dbReference type="InterPro" id="IPR025340">
    <property type="entry name" value="DUF4246"/>
</dbReference>
<gene>
    <name evidence="3" type="ORF">PDIP_63400</name>
</gene>
<dbReference type="VEuPathDB" id="FungiDB:PDIP_63400"/>
<dbReference type="InterPro" id="IPR049207">
    <property type="entry name" value="DUF4246_N"/>
</dbReference>
<dbReference type="PANTHER" id="PTHR33119">
    <property type="entry name" value="IFI3P"/>
    <property type="match status" value="1"/>
</dbReference>
<reference evidence="4" key="1">
    <citation type="journal article" date="2012" name="BMC Genomics">
        <title>Genome sequence of the necrotrophic fungus Penicillium digitatum, the main postharvest pathogen of citrus.</title>
        <authorList>
            <person name="Marcet-Houben M."/>
            <person name="Ballester A.-R."/>
            <person name="de la Fuente B."/>
            <person name="Harries E."/>
            <person name="Marcos J.F."/>
            <person name="Gonzalez-Candelas L."/>
            <person name="Gabaldon T."/>
        </authorList>
    </citation>
    <scope>NUCLEOTIDE SEQUENCE [LARGE SCALE GENOMIC DNA]</scope>
    <source>
        <strain evidence="4">Pd1 / CECT 20795</strain>
    </source>
</reference>
<organism evidence="3 4">
    <name type="scientific">Penicillium digitatum (strain Pd1 / CECT 20795)</name>
    <name type="common">Green mold</name>
    <dbReference type="NCBI Taxonomy" id="1170230"/>
    <lineage>
        <taxon>Eukaryota</taxon>
        <taxon>Fungi</taxon>
        <taxon>Dikarya</taxon>
        <taxon>Ascomycota</taxon>
        <taxon>Pezizomycotina</taxon>
        <taxon>Eurotiomycetes</taxon>
        <taxon>Eurotiomycetidae</taxon>
        <taxon>Eurotiales</taxon>
        <taxon>Aspergillaceae</taxon>
        <taxon>Penicillium</taxon>
    </lineage>
</organism>
<evidence type="ECO:0000259" key="2">
    <source>
        <dbReference type="Pfam" id="PF21666"/>
    </source>
</evidence>
<feature type="domain" description="DUF4246" evidence="1">
    <location>
        <begin position="132"/>
        <end position="581"/>
    </location>
</feature>